<evidence type="ECO:0000313" key="5">
    <source>
        <dbReference type="EMBL" id="SDI14678.1"/>
    </source>
</evidence>
<dbReference type="RefSeq" id="WP_090930858.1">
    <property type="nucleotide sequence ID" value="NZ_FNDJ01000004.1"/>
</dbReference>
<dbReference type="SMART" id="SM00382">
    <property type="entry name" value="AAA"/>
    <property type="match status" value="1"/>
</dbReference>
<proteinExistence type="predicted"/>
<dbReference type="GO" id="GO:0005524">
    <property type="term" value="F:ATP binding"/>
    <property type="evidence" value="ECO:0007669"/>
    <property type="project" value="UniProtKB-KW"/>
</dbReference>
<reference evidence="5 6" key="1">
    <citation type="submission" date="2016-10" db="EMBL/GenBank/DDBJ databases">
        <authorList>
            <person name="de Groot N.N."/>
        </authorList>
    </citation>
    <scope>NUCLEOTIDE SEQUENCE [LARGE SCALE GENOMIC DNA]</scope>
    <source>
        <strain evidence="5 6">CGMCC 4.6533</strain>
    </source>
</reference>
<keyword evidence="3 5" id="KW-0067">ATP-binding</keyword>
<organism evidence="5 6">
    <name type="scientific">Nonomuraea jiangxiensis</name>
    <dbReference type="NCBI Taxonomy" id="633440"/>
    <lineage>
        <taxon>Bacteria</taxon>
        <taxon>Bacillati</taxon>
        <taxon>Actinomycetota</taxon>
        <taxon>Actinomycetes</taxon>
        <taxon>Streptosporangiales</taxon>
        <taxon>Streptosporangiaceae</taxon>
        <taxon>Nonomuraea</taxon>
    </lineage>
</organism>
<dbReference type="GO" id="GO:0016887">
    <property type="term" value="F:ATP hydrolysis activity"/>
    <property type="evidence" value="ECO:0007669"/>
    <property type="project" value="InterPro"/>
</dbReference>
<dbReference type="AlphaFoldDB" id="A0A1G8I6V9"/>
<dbReference type="InterPro" id="IPR027417">
    <property type="entry name" value="P-loop_NTPase"/>
</dbReference>
<keyword evidence="6" id="KW-1185">Reference proteome</keyword>
<keyword evidence="2" id="KW-0547">Nucleotide-binding</keyword>
<accession>A0A1G8I6V9</accession>
<evidence type="ECO:0000256" key="3">
    <source>
        <dbReference type="ARBA" id="ARBA00022840"/>
    </source>
</evidence>
<dbReference type="SUPFAM" id="SSF52540">
    <property type="entry name" value="P-loop containing nucleoside triphosphate hydrolases"/>
    <property type="match status" value="1"/>
</dbReference>
<dbReference type="Pfam" id="PF00005">
    <property type="entry name" value="ABC_tran"/>
    <property type="match status" value="1"/>
</dbReference>
<feature type="domain" description="ABC transporter" evidence="4">
    <location>
        <begin position="16"/>
        <end position="243"/>
    </location>
</feature>
<dbReference type="OrthoDB" id="3514167at2"/>
<dbReference type="PROSITE" id="PS00211">
    <property type="entry name" value="ABC_TRANSPORTER_1"/>
    <property type="match status" value="1"/>
</dbReference>
<dbReference type="InterPro" id="IPR003439">
    <property type="entry name" value="ABC_transporter-like_ATP-bd"/>
</dbReference>
<evidence type="ECO:0000256" key="2">
    <source>
        <dbReference type="ARBA" id="ARBA00022741"/>
    </source>
</evidence>
<keyword evidence="1" id="KW-0813">Transport</keyword>
<dbReference type="InterPro" id="IPR050166">
    <property type="entry name" value="ABC_transporter_ATP-bind"/>
</dbReference>
<dbReference type="PROSITE" id="PS50893">
    <property type="entry name" value="ABC_TRANSPORTER_2"/>
    <property type="match status" value="1"/>
</dbReference>
<evidence type="ECO:0000256" key="1">
    <source>
        <dbReference type="ARBA" id="ARBA00022448"/>
    </source>
</evidence>
<dbReference type="Gene3D" id="3.40.50.300">
    <property type="entry name" value="P-loop containing nucleotide triphosphate hydrolases"/>
    <property type="match status" value="1"/>
</dbReference>
<dbReference type="STRING" id="633440.SAMN05421869_104395"/>
<evidence type="ECO:0000313" key="6">
    <source>
        <dbReference type="Proteomes" id="UP000199202"/>
    </source>
</evidence>
<sequence length="244" mass="26549">MTTLVRAEQEQTGLGFTLERVSLGYGRDLVVQEIDLRVVPGEVLVVVGASGSGKSTLLRALAGLLTPVSGRILAGDADVAGTSGERAMVFQDDGLLPWRSVRRNIELPLRIRKVGRRERAAAAHAWIERVGLNEAEDKLPRELSGGMRQRVQLARALVASPRAVLMDEPFGALDAQTRAQMQRVLLDVLRDTRATVVFVTHDVDEALLLADRVAVLGGHGVRTVLDVRGTADRASLRDRILKEL</sequence>
<name>A0A1G8I6V9_9ACTN</name>
<dbReference type="EMBL" id="FNDJ01000004">
    <property type="protein sequence ID" value="SDI14678.1"/>
    <property type="molecule type" value="Genomic_DNA"/>
</dbReference>
<protein>
    <submittedName>
        <fullName evidence="5">NitT/TauT family transport system ATP-binding protein</fullName>
    </submittedName>
</protein>
<dbReference type="Proteomes" id="UP000199202">
    <property type="component" value="Unassembled WGS sequence"/>
</dbReference>
<dbReference type="PANTHER" id="PTHR42788">
    <property type="entry name" value="TAURINE IMPORT ATP-BINDING PROTEIN-RELATED"/>
    <property type="match status" value="1"/>
</dbReference>
<gene>
    <name evidence="5" type="ORF">SAMN05421869_104395</name>
</gene>
<dbReference type="InterPro" id="IPR003593">
    <property type="entry name" value="AAA+_ATPase"/>
</dbReference>
<dbReference type="InterPro" id="IPR017871">
    <property type="entry name" value="ABC_transporter-like_CS"/>
</dbReference>
<evidence type="ECO:0000259" key="4">
    <source>
        <dbReference type="PROSITE" id="PS50893"/>
    </source>
</evidence>
<dbReference type="PANTHER" id="PTHR42788:SF13">
    <property type="entry name" value="ALIPHATIC SULFONATES IMPORT ATP-BINDING PROTEIN SSUB"/>
    <property type="match status" value="1"/>
</dbReference>